<evidence type="ECO:0000256" key="1">
    <source>
        <dbReference type="PROSITE-ProRule" id="PRU00473"/>
    </source>
</evidence>
<dbReference type="InterPro" id="IPR036737">
    <property type="entry name" value="OmpA-like_sf"/>
</dbReference>
<dbReference type="PRINTS" id="PR01023">
    <property type="entry name" value="NAFLGMOTY"/>
</dbReference>
<dbReference type="PANTHER" id="PTHR30329:SF21">
    <property type="entry name" value="LIPOPROTEIN YIAD-RELATED"/>
    <property type="match status" value="1"/>
</dbReference>
<organism evidence="3 4">
    <name type="scientific">Breznakiella homolactica</name>
    <dbReference type="NCBI Taxonomy" id="2798577"/>
    <lineage>
        <taxon>Bacteria</taxon>
        <taxon>Pseudomonadati</taxon>
        <taxon>Spirochaetota</taxon>
        <taxon>Spirochaetia</taxon>
        <taxon>Spirochaetales</taxon>
        <taxon>Breznakiellaceae</taxon>
        <taxon>Breznakiella</taxon>
    </lineage>
</organism>
<name>A0A7T7XRP9_9SPIR</name>
<evidence type="ECO:0000313" key="3">
    <source>
        <dbReference type="EMBL" id="QQO11276.1"/>
    </source>
</evidence>
<protein>
    <submittedName>
        <fullName evidence="3">OmpA family protein</fullName>
    </submittedName>
</protein>
<reference evidence="3" key="1">
    <citation type="submission" date="2021-01" db="EMBL/GenBank/DDBJ databases">
        <title>Description of Breznakiella homolactica.</title>
        <authorList>
            <person name="Song Y."/>
            <person name="Brune A."/>
        </authorList>
    </citation>
    <scope>NUCLEOTIDE SEQUENCE</scope>
    <source>
        <strain evidence="3">RmG30</strain>
    </source>
</reference>
<evidence type="ECO:0000259" key="2">
    <source>
        <dbReference type="PROSITE" id="PS51123"/>
    </source>
</evidence>
<keyword evidence="1" id="KW-0472">Membrane</keyword>
<gene>
    <name evidence="3" type="ORF">JFL75_00745</name>
</gene>
<accession>A0A7T7XRP9</accession>
<dbReference type="PROSITE" id="PS51123">
    <property type="entry name" value="OMPA_2"/>
    <property type="match status" value="1"/>
</dbReference>
<dbReference type="KEGG" id="bhc:JFL75_00745"/>
<dbReference type="Pfam" id="PF00691">
    <property type="entry name" value="OmpA"/>
    <property type="match status" value="1"/>
</dbReference>
<dbReference type="GO" id="GO:0016020">
    <property type="term" value="C:membrane"/>
    <property type="evidence" value="ECO:0007669"/>
    <property type="project" value="UniProtKB-UniRule"/>
</dbReference>
<sequence>MTERSNWSRYDNGKYTGHVYREVRSSIIPEETEKDVLLYRGNFFVLEETLRDMRQSARAVDDVIPVSFQMFSDGTVRIDDDKGFPHLRGFPAFPAESVRPGTVWTARGARAVDPRNEGCPVVIPIVAQYEYRGVEEYKNIPVHRVFAKYASRYESSGGQSFIKLHGSHEVDILIRVSDGLPLLMRDTMDETYVWPDGSTIRFRGFTLVFGEGSIPLDREAVIASIGSTLGSSTAANSVGHAANGPKDTIAGSGDLESTLRDAIGQASGGPGGNSEGISDGGIEVSSVPEGIRLTVNDIRFEPDSDQILSEERYRLDLIAQVLRQIPERTFLVEGHTAAVGRPAGELELSLRRAKRIVEELSARGIPQDRFIYKGWGGTRPLGDNSSETGRQRNRRVEITILE</sequence>
<evidence type="ECO:0000313" key="4">
    <source>
        <dbReference type="Proteomes" id="UP000595917"/>
    </source>
</evidence>
<feature type="domain" description="OmpA-like" evidence="2">
    <location>
        <begin position="287"/>
        <end position="402"/>
    </location>
</feature>
<dbReference type="EMBL" id="CP067089">
    <property type="protein sequence ID" value="QQO11276.1"/>
    <property type="molecule type" value="Genomic_DNA"/>
</dbReference>
<proteinExistence type="predicted"/>
<keyword evidence="4" id="KW-1185">Reference proteome</keyword>
<dbReference type="Gene3D" id="3.30.1330.60">
    <property type="entry name" value="OmpA-like domain"/>
    <property type="match status" value="1"/>
</dbReference>
<dbReference type="AlphaFoldDB" id="A0A7T7XRP9"/>
<dbReference type="InterPro" id="IPR050330">
    <property type="entry name" value="Bact_OuterMem_StrucFunc"/>
</dbReference>
<dbReference type="CDD" id="cd07185">
    <property type="entry name" value="OmpA_C-like"/>
    <property type="match status" value="1"/>
</dbReference>
<dbReference type="InterPro" id="IPR006665">
    <property type="entry name" value="OmpA-like"/>
</dbReference>
<dbReference type="SUPFAM" id="SSF103088">
    <property type="entry name" value="OmpA-like"/>
    <property type="match status" value="1"/>
</dbReference>
<dbReference type="Proteomes" id="UP000595917">
    <property type="component" value="Chromosome"/>
</dbReference>
<dbReference type="PANTHER" id="PTHR30329">
    <property type="entry name" value="STATOR ELEMENT OF FLAGELLAR MOTOR COMPLEX"/>
    <property type="match status" value="1"/>
</dbReference>